<dbReference type="OrthoDB" id="9771118at2"/>
<dbReference type="NCBIfam" id="TIGR03363">
    <property type="entry name" value="VI_chp_8"/>
    <property type="match status" value="1"/>
</dbReference>
<feature type="domain" description="ImpA N-terminal" evidence="1">
    <location>
        <begin position="10"/>
        <end position="133"/>
    </location>
</feature>
<name>A0A4Y9SYQ0_9BURK</name>
<sequence length="344" mass="37123">MSLVDVDFLLQEVDPVEPCGPNLEYDPAFLELEQAVLGKPEVQYGGTITPAVPPEWKQVRRLAIDLLARTRDLRIAVPLSRALLALEGPAGLADGLKLVERLLDERWDSVHPQLDPDDDLDPTLRVNSIATLADAATTIRELKDAPLLVLPALGPLTVRTIEIAYGEVAPLEAHDKLALSTIEAALADVAPDQLQGAARALARAHDSLAAIERVLVQRVGASHAISLDALGRVLRRARDFLPAVPPPSDAQAAQEQVDGMASSTVAGAANAPAISGEIASREDVLHMLDRICRYYQRYEPSSPVPLLLERAKRLVPKNFIELLEDLAPSGIEQLAAIRGRQTDA</sequence>
<protein>
    <submittedName>
        <fullName evidence="2">Type VI secretion system protein TssA</fullName>
    </submittedName>
</protein>
<dbReference type="EMBL" id="SPUM01000072">
    <property type="protein sequence ID" value="TFW31972.1"/>
    <property type="molecule type" value="Genomic_DNA"/>
</dbReference>
<accession>A0A4Y9SYQ0</accession>
<dbReference type="Pfam" id="PF06812">
    <property type="entry name" value="ImpA_N"/>
    <property type="match status" value="1"/>
</dbReference>
<evidence type="ECO:0000313" key="2">
    <source>
        <dbReference type="EMBL" id="TFW31972.1"/>
    </source>
</evidence>
<dbReference type="PANTHER" id="PTHR37951">
    <property type="entry name" value="CYTOPLASMIC PROTEIN-RELATED"/>
    <property type="match status" value="1"/>
</dbReference>
<dbReference type="PANTHER" id="PTHR37951:SF1">
    <property type="entry name" value="TYPE VI SECRETION SYSTEM COMPONENT TSSA1"/>
    <property type="match status" value="1"/>
</dbReference>
<reference evidence="2 3" key="1">
    <citation type="submission" date="2019-03" db="EMBL/GenBank/DDBJ databases">
        <title>Draft genome of Massilia hortus sp. nov., a novel bacterial species of the Oxalobacteraceae family.</title>
        <authorList>
            <person name="Peta V."/>
            <person name="Raths R."/>
            <person name="Bucking H."/>
        </authorList>
    </citation>
    <scope>NUCLEOTIDE SEQUENCE [LARGE SCALE GENOMIC DNA]</scope>
    <source>
        <strain evidence="2 3">ONC3</strain>
    </source>
</reference>
<dbReference type="Proteomes" id="UP000297258">
    <property type="component" value="Unassembled WGS sequence"/>
</dbReference>
<proteinExistence type="predicted"/>
<organism evidence="2 3">
    <name type="scientific">Massilia horti</name>
    <dbReference type="NCBI Taxonomy" id="2562153"/>
    <lineage>
        <taxon>Bacteria</taxon>
        <taxon>Pseudomonadati</taxon>
        <taxon>Pseudomonadota</taxon>
        <taxon>Betaproteobacteria</taxon>
        <taxon>Burkholderiales</taxon>
        <taxon>Oxalobacteraceae</taxon>
        <taxon>Telluria group</taxon>
        <taxon>Massilia</taxon>
    </lineage>
</organism>
<gene>
    <name evidence="2" type="primary">tssA</name>
    <name evidence="2" type="ORF">E4O92_11595</name>
</gene>
<dbReference type="InterPro" id="IPR017740">
    <property type="entry name" value="TssA-like"/>
</dbReference>
<evidence type="ECO:0000313" key="3">
    <source>
        <dbReference type="Proteomes" id="UP000297258"/>
    </source>
</evidence>
<evidence type="ECO:0000259" key="1">
    <source>
        <dbReference type="Pfam" id="PF06812"/>
    </source>
</evidence>
<keyword evidence="3" id="KW-1185">Reference proteome</keyword>
<comment type="caution">
    <text evidence="2">The sequence shown here is derived from an EMBL/GenBank/DDBJ whole genome shotgun (WGS) entry which is preliminary data.</text>
</comment>
<dbReference type="InterPro" id="IPR010657">
    <property type="entry name" value="ImpA_N"/>
</dbReference>
<dbReference type="RefSeq" id="WP_135189926.1">
    <property type="nucleotide sequence ID" value="NZ_SPUM01000072.1"/>
</dbReference>
<dbReference type="AlphaFoldDB" id="A0A4Y9SYQ0"/>